<evidence type="ECO:0000256" key="11">
    <source>
        <dbReference type="ARBA" id="ARBA00024535"/>
    </source>
</evidence>
<dbReference type="Proteomes" id="UP001196068">
    <property type="component" value="Unassembled WGS sequence"/>
</dbReference>
<feature type="binding site" evidence="12">
    <location>
        <position position="76"/>
    </location>
    <ligand>
        <name>Zn(2+)</name>
        <dbReference type="ChEBI" id="CHEBI:29105"/>
    </ligand>
</feature>
<evidence type="ECO:0000256" key="1">
    <source>
        <dbReference type="ARBA" id="ARBA00001947"/>
    </source>
</evidence>
<evidence type="ECO:0000256" key="8">
    <source>
        <dbReference type="ARBA" id="ARBA00022801"/>
    </source>
</evidence>
<evidence type="ECO:0000256" key="4">
    <source>
        <dbReference type="ARBA" id="ARBA00012745"/>
    </source>
</evidence>
<organism evidence="13 14">
    <name type="scientific">Plastoroseomonas arctica</name>
    <dbReference type="NCBI Taxonomy" id="1509237"/>
    <lineage>
        <taxon>Bacteria</taxon>
        <taxon>Pseudomonadati</taxon>
        <taxon>Pseudomonadota</taxon>
        <taxon>Alphaproteobacteria</taxon>
        <taxon>Acetobacterales</taxon>
        <taxon>Acetobacteraceae</taxon>
        <taxon>Plastoroseomonas</taxon>
    </lineage>
</organism>
<comment type="pathway">
    <text evidence="3 12">Glycolipid biosynthesis; lipid IV(A) biosynthesis; lipid IV(A) from (3R)-3-hydroxytetradecanoyl-[acyl-carrier-protein] and UDP-N-acetyl-alpha-D-glucosamine: step 2/6.</text>
</comment>
<dbReference type="GO" id="GO:0046872">
    <property type="term" value="F:metal ion binding"/>
    <property type="evidence" value="ECO:0007669"/>
    <property type="project" value="UniProtKB-KW"/>
</dbReference>
<evidence type="ECO:0000256" key="3">
    <source>
        <dbReference type="ARBA" id="ARBA00005002"/>
    </source>
</evidence>
<dbReference type="EMBL" id="JAAEDH010000006">
    <property type="protein sequence ID" value="MBR0654855.1"/>
    <property type="molecule type" value="Genomic_DNA"/>
</dbReference>
<dbReference type="GO" id="GO:0009245">
    <property type="term" value="P:lipid A biosynthetic process"/>
    <property type="evidence" value="ECO:0007669"/>
    <property type="project" value="UniProtKB-UniRule"/>
</dbReference>
<feature type="binding site" evidence="12">
    <location>
        <position position="239"/>
    </location>
    <ligand>
        <name>Zn(2+)</name>
        <dbReference type="ChEBI" id="CHEBI:29105"/>
    </ligand>
</feature>
<dbReference type="InterPro" id="IPR004463">
    <property type="entry name" value="UDP-acyl_GlcNac_deAcase"/>
</dbReference>
<dbReference type="InterPro" id="IPR011334">
    <property type="entry name" value="UDP-acyl_GlcNac_deAcase_C"/>
</dbReference>
<dbReference type="GO" id="GO:0103117">
    <property type="term" value="F:UDP-3-O-acyl-N-acetylglucosamine deacetylase activity"/>
    <property type="evidence" value="ECO:0007669"/>
    <property type="project" value="UniProtKB-UniRule"/>
</dbReference>
<keyword evidence="8 12" id="KW-0378">Hydrolase</keyword>
<dbReference type="AlphaFoldDB" id="A0AAF1KJC8"/>
<keyword evidence="7 12" id="KW-0479">Metal-binding</keyword>
<sequence length="284" mass="30624">MTRHTLNKPFTLTGKSLHAGKRTTLTLRPAPENTGIRFRRTDLETELTVAPDHARRATLSTALDLPGGHRIRTIEHLLSACMALGLDDLIAEIDTEELPILDGSAAPICAAIQAAGLVATAAPRPHLRVLAPIEVSTPDDRLLRVEPADTLTFDITLDLAHWGMLRWSGTPLGATYLSEIAPARSFLRLGHGLAQRLKRGQGEPVLRGAWFTNTAPLFRGGILGGARLPAEPVRHRALDLLGDLALLGMPLLGHVTAHRTGHALNLALVQTIMARPDAWVILPS</sequence>
<keyword evidence="10 12" id="KW-0443">Lipid metabolism</keyword>
<gene>
    <name evidence="12 13" type="primary">lpxC</name>
    <name evidence="13" type="ORF">GXW79_07170</name>
</gene>
<feature type="active site" description="Proton donor" evidence="12">
    <location>
        <position position="262"/>
    </location>
</feature>
<dbReference type="NCBIfam" id="TIGR00325">
    <property type="entry name" value="lpxC"/>
    <property type="match status" value="1"/>
</dbReference>
<evidence type="ECO:0000256" key="7">
    <source>
        <dbReference type="ARBA" id="ARBA00022723"/>
    </source>
</evidence>
<reference evidence="13" key="2">
    <citation type="journal article" date="2021" name="Syst. Appl. Microbiol.">
        <title>Roseomonas hellenica sp. nov., isolated from roots of wild-growing Alkanna tinctoria.</title>
        <authorList>
            <person name="Rat A."/>
            <person name="Naranjo H.D."/>
            <person name="Lebbe L."/>
            <person name="Cnockaert M."/>
            <person name="Krigas N."/>
            <person name="Grigoriadou K."/>
            <person name="Maloupa E."/>
            <person name="Willems A."/>
        </authorList>
    </citation>
    <scope>NUCLEOTIDE SEQUENCE</scope>
    <source>
        <strain evidence="13">LMG 28251</strain>
    </source>
</reference>
<comment type="catalytic activity">
    <reaction evidence="11 12">
        <text>a UDP-3-O-[(3R)-3-hydroxyacyl]-N-acetyl-alpha-D-glucosamine + H2O = a UDP-3-O-[(3R)-3-hydroxyacyl]-alpha-D-glucosamine + acetate</text>
        <dbReference type="Rhea" id="RHEA:67816"/>
        <dbReference type="ChEBI" id="CHEBI:15377"/>
        <dbReference type="ChEBI" id="CHEBI:30089"/>
        <dbReference type="ChEBI" id="CHEBI:137740"/>
        <dbReference type="ChEBI" id="CHEBI:173225"/>
        <dbReference type="EC" id="3.5.1.108"/>
    </reaction>
</comment>
<evidence type="ECO:0000313" key="14">
    <source>
        <dbReference type="Proteomes" id="UP001196068"/>
    </source>
</evidence>
<dbReference type="Pfam" id="PF03331">
    <property type="entry name" value="LpxC"/>
    <property type="match status" value="1"/>
</dbReference>
<keyword evidence="5 12" id="KW-0444">Lipid biosynthesis</keyword>
<evidence type="ECO:0000256" key="10">
    <source>
        <dbReference type="ARBA" id="ARBA00023098"/>
    </source>
</evidence>
<reference evidence="13" key="1">
    <citation type="submission" date="2020-01" db="EMBL/GenBank/DDBJ databases">
        <authorList>
            <person name="Rat A."/>
        </authorList>
    </citation>
    <scope>NUCLEOTIDE SEQUENCE</scope>
    <source>
        <strain evidence="13">LMG 28251</strain>
    </source>
</reference>
<keyword evidence="9 12" id="KW-0862">Zinc</keyword>
<dbReference type="RefSeq" id="WP_211873673.1">
    <property type="nucleotide sequence ID" value="NZ_JAAEDH010000006.1"/>
</dbReference>
<evidence type="ECO:0000256" key="12">
    <source>
        <dbReference type="HAMAP-Rule" id="MF_00388"/>
    </source>
</evidence>
<feature type="binding site" evidence="12">
    <location>
        <position position="235"/>
    </location>
    <ligand>
        <name>Zn(2+)</name>
        <dbReference type="ChEBI" id="CHEBI:29105"/>
    </ligand>
</feature>
<dbReference type="PANTHER" id="PTHR33694">
    <property type="entry name" value="UDP-3-O-ACYL-N-ACETYLGLUCOSAMINE DEACETYLASE 1, MITOCHONDRIAL-RELATED"/>
    <property type="match status" value="1"/>
</dbReference>
<dbReference type="InterPro" id="IPR020568">
    <property type="entry name" value="Ribosomal_Su5_D2-typ_SF"/>
</dbReference>
<proteinExistence type="inferred from homology"/>
<keyword evidence="6 12" id="KW-0441">Lipid A biosynthesis</keyword>
<evidence type="ECO:0000256" key="2">
    <source>
        <dbReference type="ARBA" id="ARBA00002923"/>
    </source>
</evidence>
<comment type="function">
    <text evidence="2 12">Catalyzes the hydrolysis of UDP-3-O-myristoyl-N-acetylglucosamine to form UDP-3-O-myristoylglucosamine and acetate, the committed step in lipid A biosynthesis.</text>
</comment>
<protein>
    <recommendedName>
        <fullName evidence="4 12">UDP-3-O-acyl-N-acetylglucosamine deacetylase</fullName>
        <shortName evidence="12">UDP-3-O-acyl-GlcNAc deacetylase</shortName>
        <ecNumber evidence="4 12">3.5.1.108</ecNumber>
    </recommendedName>
    <alternativeName>
        <fullName evidence="12">UDP-3-O-[R-3-hydroxymyristoyl]-N-acetylglucosamine deacetylase</fullName>
    </alternativeName>
</protein>
<evidence type="ECO:0000313" key="13">
    <source>
        <dbReference type="EMBL" id="MBR0654855.1"/>
    </source>
</evidence>
<dbReference type="EC" id="3.5.1.108" evidence="4 12"/>
<comment type="cofactor">
    <cofactor evidence="1 12">
        <name>Zn(2+)</name>
        <dbReference type="ChEBI" id="CHEBI:29105"/>
    </cofactor>
</comment>
<dbReference type="PANTHER" id="PTHR33694:SF1">
    <property type="entry name" value="UDP-3-O-ACYL-N-ACETYLGLUCOSAMINE DEACETYLASE 1, MITOCHONDRIAL-RELATED"/>
    <property type="match status" value="1"/>
</dbReference>
<keyword evidence="14" id="KW-1185">Reference proteome</keyword>
<dbReference type="GO" id="GO:0016020">
    <property type="term" value="C:membrane"/>
    <property type="evidence" value="ECO:0007669"/>
    <property type="project" value="GOC"/>
</dbReference>
<dbReference type="HAMAP" id="MF_00388">
    <property type="entry name" value="LpxC"/>
    <property type="match status" value="1"/>
</dbReference>
<dbReference type="Gene3D" id="3.30.230.20">
    <property type="entry name" value="lpxc deacetylase, domain 1"/>
    <property type="match status" value="1"/>
</dbReference>
<dbReference type="InterPro" id="IPR015870">
    <property type="entry name" value="UDP-acyl_N-AcGlcN_deAcase_N"/>
</dbReference>
<evidence type="ECO:0000256" key="5">
    <source>
        <dbReference type="ARBA" id="ARBA00022516"/>
    </source>
</evidence>
<dbReference type="Gene3D" id="3.30.1700.10">
    <property type="entry name" value="lpxc deacetylase, domain 2"/>
    <property type="match status" value="1"/>
</dbReference>
<evidence type="ECO:0000256" key="9">
    <source>
        <dbReference type="ARBA" id="ARBA00022833"/>
    </source>
</evidence>
<accession>A0AAF1KJC8</accession>
<comment type="caution">
    <text evidence="13">The sequence shown here is derived from an EMBL/GenBank/DDBJ whole genome shotgun (WGS) entry which is preliminary data.</text>
</comment>
<name>A0AAF1KJC8_9PROT</name>
<comment type="similarity">
    <text evidence="12">Belongs to the LpxC family.</text>
</comment>
<evidence type="ECO:0000256" key="6">
    <source>
        <dbReference type="ARBA" id="ARBA00022556"/>
    </source>
</evidence>
<dbReference type="SUPFAM" id="SSF54211">
    <property type="entry name" value="Ribosomal protein S5 domain 2-like"/>
    <property type="match status" value="2"/>
</dbReference>